<evidence type="ECO:0000256" key="3">
    <source>
        <dbReference type="ARBA" id="ARBA00022448"/>
    </source>
</evidence>
<evidence type="ECO:0000256" key="8">
    <source>
        <dbReference type="ARBA" id="ARBA00022989"/>
    </source>
</evidence>
<keyword evidence="3" id="KW-0813">Transport</keyword>
<evidence type="ECO:0000256" key="9">
    <source>
        <dbReference type="ARBA" id="ARBA00023136"/>
    </source>
</evidence>
<dbReference type="EMBL" id="JPGG01000015">
    <property type="protein sequence ID" value="KGC16841.1"/>
    <property type="molecule type" value="Genomic_DNA"/>
</dbReference>
<evidence type="ECO:0000256" key="5">
    <source>
        <dbReference type="ARBA" id="ARBA00022519"/>
    </source>
</evidence>
<dbReference type="Pfam" id="PF04612">
    <property type="entry name" value="T2SSM"/>
    <property type="match status" value="1"/>
</dbReference>
<accession>A0A0D5DL06</accession>
<dbReference type="OrthoDB" id="8563628at2"/>
<comment type="subcellular location">
    <subcellularLocation>
        <location evidence="1">Cell inner membrane</location>
        <topology evidence="1">Single-pass membrane protein</topology>
    </subcellularLocation>
</comment>
<dbReference type="OMA" id="WMQREPR"/>
<proteinExistence type="inferred from homology"/>
<reference evidence="11 14" key="1">
    <citation type="submission" date="2014-04" db="EMBL/GenBank/DDBJ databases">
        <authorList>
            <person name="Bishop-Lilly K.A."/>
            <person name="Broomall S.M."/>
            <person name="Chain P.S."/>
            <person name="Chertkov O."/>
            <person name="Coyne S.R."/>
            <person name="Daligault H.E."/>
            <person name="Davenport K.W."/>
            <person name="Erkkila T."/>
            <person name="Frey K.G."/>
            <person name="Gibbons H.S."/>
            <person name="Gu W."/>
            <person name="Jaissle J."/>
            <person name="Johnson S.L."/>
            <person name="Koroleva G.I."/>
            <person name="Ladner J.T."/>
            <person name="Lo C.-C."/>
            <person name="Minogue T.D."/>
            <person name="Munk C."/>
            <person name="Palacios G.F."/>
            <person name="Redden C.L."/>
            <person name="Rosenzweig C.N."/>
            <person name="Scholz M.B."/>
            <person name="Teshima H."/>
            <person name="Xu Y."/>
        </authorList>
    </citation>
    <scope>NUCLEOTIDE SEQUENCE [LARGE SCALE GENOMIC DNA]</scope>
    <source>
        <strain evidence="14">gladioli</strain>
        <strain evidence="11">Gladioli</strain>
    </source>
</reference>
<evidence type="ECO:0000313" key="14">
    <source>
        <dbReference type="Proteomes" id="UP000029590"/>
    </source>
</evidence>
<dbReference type="RefSeq" id="WP_013696124.1">
    <property type="nucleotide sequence ID" value="NZ_CADEPO010000001.1"/>
</dbReference>
<keyword evidence="5" id="KW-0997">Cell inner membrane</keyword>
<organism evidence="12 15">
    <name type="scientific">Burkholderia gladioli</name>
    <name type="common">Pseudomonas marginata</name>
    <name type="synonym">Phytomonas marginata</name>
    <dbReference type="NCBI Taxonomy" id="28095"/>
    <lineage>
        <taxon>Bacteria</taxon>
        <taxon>Pseudomonadati</taxon>
        <taxon>Pseudomonadota</taxon>
        <taxon>Betaproteobacteria</taxon>
        <taxon>Burkholderiales</taxon>
        <taxon>Burkholderiaceae</taxon>
        <taxon>Burkholderia</taxon>
    </lineage>
</organism>
<dbReference type="EMBL" id="PDDY01000004">
    <property type="protein sequence ID" value="PEH40084.1"/>
    <property type="molecule type" value="Genomic_DNA"/>
</dbReference>
<keyword evidence="4" id="KW-1003">Cell membrane</keyword>
<evidence type="ECO:0000256" key="7">
    <source>
        <dbReference type="ARBA" id="ARBA00022927"/>
    </source>
</evidence>
<evidence type="ECO:0000313" key="13">
    <source>
        <dbReference type="EMBL" id="UWX70238.1"/>
    </source>
</evidence>
<dbReference type="SUPFAM" id="SSF103054">
    <property type="entry name" value="General secretion pathway protein M, EpsM"/>
    <property type="match status" value="1"/>
</dbReference>
<dbReference type="KEGG" id="bgo:BM43_1434"/>
<evidence type="ECO:0000313" key="11">
    <source>
        <dbReference type="EMBL" id="KGC16841.1"/>
    </source>
</evidence>
<evidence type="ECO:0000256" key="6">
    <source>
        <dbReference type="ARBA" id="ARBA00022692"/>
    </source>
</evidence>
<protein>
    <submittedName>
        <fullName evidence="11">Type II secretion system (T2SS), M family protein</fullName>
    </submittedName>
    <submittedName>
        <fullName evidence="12">Type II secretion system protein M</fullName>
    </submittedName>
</protein>
<dbReference type="GO" id="GO:0015627">
    <property type="term" value="C:type II protein secretion system complex"/>
    <property type="evidence" value="ECO:0007669"/>
    <property type="project" value="InterPro"/>
</dbReference>
<reference evidence="13" key="4">
    <citation type="submission" date="2022-09" db="EMBL/GenBank/DDBJ databases">
        <title>Genomic of Burkholderia gladioli.</title>
        <authorList>
            <person name="Wu H."/>
        </authorList>
    </citation>
    <scope>NUCLEOTIDE SEQUENCE</scope>
    <source>
        <strain evidence="13">ZN-S4</strain>
    </source>
</reference>
<dbReference type="Proteomes" id="UP001059745">
    <property type="component" value="Chromosome 1"/>
</dbReference>
<evidence type="ECO:0000256" key="1">
    <source>
        <dbReference type="ARBA" id="ARBA00004377"/>
    </source>
</evidence>
<reference evidence="12" key="3">
    <citation type="submission" date="2017-09" db="EMBL/GenBank/DDBJ databases">
        <title>FDA dAtabase for Regulatory Grade micrObial Sequences (FDA-ARGOS): Supporting development and validation of Infectious Disease Dx tests.</title>
        <authorList>
            <person name="Minogue T."/>
            <person name="Wolcott M."/>
            <person name="Wasieloski L."/>
            <person name="Aguilar W."/>
            <person name="Moore D."/>
            <person name="Tallon L.J."/>
            <person name="Sadzewicz L."/>
            <person name="Ott S."/>
            <person name="Zhao X."/>
            <person name="Nagaraj S."/>
            <person name="Vavikolanu K."/>
            <person name="Aluvathingal J."/>
            <person name="Nadendla S."/>
            <person name="Sichtig H."/>
        </authorList>
    </citation>
    <scope>NUCLEOTIDE SEQUENCE</scope>
    <source>
        <strain evidence="12">FDAARGOS_390</strain>
    </source>
</reference>
<feature type="transmembrane region" description="Helical" evidence="10">
    <location>
        <begin position="21"/>
        <end position="41"/>
    </location>
</feature>
<accession>A0A095FGL2</accession>
<dbReference type="EMBL" id="CP104214">
    <property type="protein sequence ID" value="UWX70238.1"/>
    <property type="molecule type" value="Genomic_DNA"/>
</dbReference>
<evidence type="ECO:0000256" key="2">
    <source>
        <dbReference type="ARBA" id="ARBA00010637"/>
    </source>
</evidence>
<keyword evidence="9 10" id="KW-0472">Membrane</keyword>
<evidence type="ECO:0000256" key="4">
    <source>
        <dbReference type="ARBA" id="ARBA00022475"/>
    </source>
</evidence>
<comment type="similarity">
    <text evidence="2">Belongs to the GSP M family.</text>
</comment>
<dbReference type="InterPro" id="IPR023229">
    <property type="entry name" value="T2SS_M_periplasmic_sf"/>
</dbReference>
<keyword evidence="6 10" id="KW-0812">Transmembrane</keyword>
<dbReference type="InterPro" id="IPR007690">
    <property type="entry name" value="T2SS_GspM"/>
</dbReference>
<keyword evidence="7" id="KW-0653">Protein transport</keyword>
<dbReference type="Proteomes" id="UP000029590">
    <property type="component" value="Unassembled WGS sequence"/>
</dbReference>
<evidence type="ECO:0000256" key="10">
    <source>
        <dbReference type="SAM" id="Phobius"/>
    </source>
</evidence>
<evidence type="ECO:0000313" key="15">
    <source>
        <dbReference type="Proteomes" id="UP000220629"/>
    </source>
</evidence>
<dbReference type="GO" id="GO:0005886">
    <property type="term" value="C:plasma membrane"/>
    <property type="evidence" value="ECO:0007669"/>
    <property type="project" value="UniProtKB-SubCell"/>
</dbReference>
<sequence length="169" mass="18156">MKAELTETLTQFWDERNSREKLLLGWGGALLVAVVLYSVLWSPAAENSEKIATALPGMRLQLAQMTEQANEARSLAAAAQGVAPTGIALRDALTSSLSDHGFAAAQVQVVGNGVQIQLKNAAFPAWTQWVDDVRKQFKVQVAEAHATALKEDGQVDLTVVMQPSSANNK</sequence>
<gene>
    <name evidence="12" type="ORF">CRM94_18085</name>
    <name evidence="11" type="ORF">DM48_4209</name>
    <name evidence="13" type="ORF">NYZ96_00190</name>
</gene>
<dbReference type="AlphaFoldDB" id="A0A095FGL2"/>
<evidence type="ECO:0000313" key="12">
    <source>
        <dbReference type="EMBL" id="PEH40084.1"/>
    </source>
</evidence>
<dbReference type="Gene3D" id="3.30.1360.100">
    <property type="entry name" value="General secretion pathway protein M, EpsM"/>
    <property type="match status" value="1"/>
</dbReference>
<name>A0A095FGL2_BURGA</name>
<dbReference type="Proteomes" id="UP000220629">
    <property type="component" value="Unassembled WGS sequence"/>
</dbReference>
<dbReference type="GO" id="GO:0015628">
    <property type="term" value="P:protein secretion by the type II secretion system"/>
    <property type="evidence" value="ECO:0007669"/>
    <property type="project" value="InterPro"/>
</dbReference>
<keyword evidence="8 10" id="KW-1133">Transmembrane helix</keyword>
<reference evidence="15" key="2">
    <citation type="submission" date="2017-09" db="EMBL/GenBank/DDBJ databases">
        <title>FDA dAtabase for Regulatory Grade micrObial Sequences (FDA-ARGOS): Supporting development and validation of Infectious Disease Dx tests.</title>
        <authorList>
            <person name="Minogue T."/>
            <person name="Wolcott M."/>
            <person name="Wasieloski L."/>
            <person name="Aguilar W."/>
            <person name="Moore D."/>
            <person name="Tallon L."/>
            <person name="Sadzewicz L."/>
            <person name="Ott S."/>
            <person name="Zhao X."/>
            <person name="Nagaraj S."/>
            <person name="Vavikolanu K."/>
            <person name="Aluvathingal J."/>
            <person name="Nadendla S."/>
            <person name="Sichtig H."/>
        </authorList>
    </citation>
    <scope>NUCLEOTIDE SEQUENCE [LARGE SCALE GENOMIC DNA]</scope>
    <source>
        <strain evidence="15">FDAARGOS_390</strain>
    </source>
</reference>